<evidence type="ECO:0000313" key="4">
    <source>
        <dbReference type="Proteomes" id="UP000053257"/>
    </source>
</evidence>
<dbReference type="HOGENOM" id="CLU_023205_2_1_1"/>
<proteinExistence type="predicted"/>
<reference evidence="3 4" key="1">
    <citation type="journal article" date="2014" name="PLoS Genet.">
        <title>Analysis of the Phlebiopsis gigantea genome, transcriptome and secretome provides insight into its pioneer colonization strategies of wood.</title>
        <authorList>
            <person name="Hori C."/>
            <person name="Ishida T."/>
            <person name="Igarashi K."/>
            <person name="Samejima M."/>
            <person name="Suzuki H."/>
            <person name="Master E."/>
            <person name="Ferreira P."/>
            <person name="Ruiz-Duenas F.J."/>
            <person name="Held B."/>
            <person name="Canessa P."/>
            <person name="Larrondo L.F."/>
            <person name="Schmoll M."/>
            <person name="Druzhinina I.S."/>
            <person name="Kubicek C.P."/>
            <person name="Gaskell J.A."/>
            <person name="Kersten P."/>
            <person name="St John F."/>
            <person name="Glasner J."/>
            <person name="Sabat G."/>
            <person name="Splinter BonDurant S."/>
            <person name="Syed K."/>
            <person name="Yadav J."/>
            <person name="Mgbeahuruike A.C."/>
            <person name="Kovalchuk A."/>
            <person name="Asiegbu F.O."/>
            <person name="Lackner G."/>
            <person name="Hoffmeister D."/>
            <person name="Rencoret J."/>
            <person name="Gutierrez A."/>
            <person name="Sun H."/>
            <person name="Lindquist E."/>
            <person name="Barry K."/>
            <person name="Riley R."/>
            <person name="Grigoriev I.V."/>
            <person name="Henrissat B."/>
            <person name="Kues U."/>
            <person name="Berka R.M."/>
            <person name="Martinez A.T."/>
            <person name="Covert S.F."/>
            <person name="Blanchette R.A."/>
            <person name="Cullen D."/>
        </authorList>
    </citation>
    <scope>NUCLEOTIDE SEQUENCE [LARGE SCALE GENOMIC DNA]</scope>
    <source>
        <strain evidence="3 4">11061_1 CR5-6</strain>
    </source>
</reference>
<dbReference type="Proteomes" id="UP000053257">
    <property type="component" value="Unassembled WGS sequence"/>
</dbReference>
<dbReference type="EMBL" id="KN840493">
    <property type="protein sequence ID" value="KIP07651.1"/>
    <property type="molecule type" value="Genomic_DNA"/>
</dbReference>
<evidence type="ECO:0000259" key="2">
    <source>
        <dbReference type="Pfam" id="PF00248"/>
    </source>
</evidence>
<organism evidence="3 4">
    <name type="scientific">Phlebiopsis gigantea (strain 11061_1 CR5-6)</name>
    <name type="common">White-rot fungus</name>
    <name type="synonym">Peniophora gigantea</name>
    <dbReference type="NCBI Taxonomy" id="745531"/>
    <lineage>
        <taxon>Eukaryota</taxon>
        <taxon>Fungi</taxon>
        <taxon>Dikarya</taxon>
        <taxon>Basidiomycota</taxon>
        <taxon>Agaricomycotina</taxon>
        <taxon>Agaricomycetes</taxon>
        <taxon>Polyporales</taxon>
        <taxon>Phanerochaetaceae</taxon>
        <taxon>Phlebiopsis</taxon>
    </lineage>
</organism>
<dbReference type="OrthoDB" id="37537at2759"/>
<dbReference type="AlphaFoldDB" id="A0A0C3RZ99"/>
<dbReference type="Pfam" id="PF00248">
    <property type="entry name" value="Aldo_ket_red"/>
    <property type="match status" value="1"/>
</dbReference>
<gene>
    <name evidence="3" type="ORF">PHLGIDRAFT_70777</name>
</gene>
<evidence type="ECO:0000313" key="3">
    <source>
        <dbReference type="EMBL" id="KIP07651.1"/>
    </source>
</evidence>
<dbReference type="GO" id="GO:0016491">
    <property type="term" value="F:oxidoreductase activity"/>
    <property type="evidence" value="ECO:0007669"/>
    <property type="project" value="UniProtKB-KW"/>
</dbReference>
<keyword evidence="4" id="KW-1185">Reference proteome</keyword>
<dbReference type="Gene3D" id="3.20.20.100">
    <property type="entry name" value="NADP-dependent oxidoreductase domain"/>
    <property type="match status" value="1"/>
</dbReference>
<dbReference type="PANTHER" id="PTHR43625">
    <property type="entry name" value="AFLATOXIN B1 ALDEHYDE REDUCTASE"/>
    <property type="match status" value="1"/>
</dbReference>
<dbReference type="STRING" id="745531.A0A0C3RZ99"/>
<dbReference type="InterPro" id="IPR023210">
    <property type="entry name" value="NADP_OxRdtase_dom"/>
</dbReference>
<dbReference type="InterPro" id="IPR036812">
    <property type="entry name" value="NAD(P)_OxRdtase_dom_sf"/>
</dbReference>
<dbReference type="InterPro" id="IPR050791">
    <property type="entry name" value="Aldo-Keto_reductase"/>
</dbReference>
<protein>
    <recommendedName>
        <fullName evidence="2">NADP-dependent oxidoreductase domain-containing protein</fullName>
    </recommendedName>
</protein>
<feature type="domain" description="NADP-dependent oxidoreductase" evidence="2">
    <location>
        <begin position="17"/>
        <end position="304"/>
    </location>
</feature>
<dbReference type="PANTHER" id="PTHR43625:SF40">
    <property type="entry name" value="ALDO-KETO REDUCTASE YAKC [NADP(+)]"/>
    <property type="match status" value="1"/>
</dbReference>
<sequence>MSVLPTRKLGKDLVTSIGYGAMGISALYGPVDSMADRLKFLDELYARGCTNWDTANVYGDSEVLIGKWFQKTGRRNEIFLASKFGITGDVIRPSNGEPEYVKACMEQSLKRLGVDYVDLYYLHRPDIKVPIEKTVGAMAELVKEGKTRYLGLSECSSSTIRRAHAVHPIAAVQMEYSLFTLDIEADILKTCRELGIAVVAYSPLGRGLLTGQYKSMDDFEPNDFRRTIPRYSNENFPKILELVNAVATIGKNHDATAGQVALAWLLAQGDDIVPIPGTKKLKYLDENLGAARVRLSSDEIAEIRLLVENMALIGSRYDAVRMSVILQDTPPM</sequence>
<evidence type="ECO:0000256" key="1">
    <source>
        <dbReference type="ARBA" id="ARBA00023002"/>
    </source>
</evidence>
<keyword evidence="1" id="KW-0560">Oxidoreductase</keyword>
<name>A0A0C3RZ99_PHLG1</name>
<dbReference type="GO" id="GO:0005737">
    <property type="term" value="C:cytoplasm"/>
    <property type="evidence" value="ECO:0007669"/>
    <property type="project" value="TreeGrafter"/>
</dbReference>
<dbReference type="SUPFAM" id="SSF51430">
    <property type="entry name" value="NAD(P)-linked oxidoreductase"/>
    <property type="match status" value="1"/>
</dbReference>
<accession>A0A0C3RZ99</accession>